<dbReference type="GO" id="GO:0016788">
    <property type="term" value="F:hydrolase activity, acting on ester bonds"/>
    <property type="evidence" value="ECO:0007669"/>
    <property type="project" value="InterPro"/>
</dbReference>
<evidence type="ECO:0000256" key="1">
    <source>
        <dbReference type="SAM" id="MobiDB-lite"/>
    </source>
</evidence>
<dbReference type="InterPro" id="IPR032466">
    <property type="entry name" value="Metal_Hydrolase"/>
</dbReference>
<dbReference type="AlphaFoldDB" id="A0A4S2N2F4"/>
<feature type="region of interest" description="Disordered" evidence="1">
    <location>
        <begin position="334"/>
        <end position="380"/>
    </location>
</feature>
<gene>
    <name evidence="2" type="ORF">EX30DRAFT_152236</name>
</gene>
<dbReference type="Pfam" id="PF01026">
    <property type="entry name" value="TatD_DNase"/>
    <property type="match status" value="1"/>
</dbReference>
<feature type="compositionally biased region" description="Polar residues" evidence="1">
    <location>
        <begin position="371"/>
        <end position="380"/>
    </location>
</feature>
<dbReference type="STRING" id="341454.A0A4S2N2F4"/>
<dbReference type="Gene3D" id="3.20.20.140">
    <property type="entry name" value="Metal-dependent hydrolases"/>
    <property type="match status" value="1"/>
</dbReference>
<dbReference type="InParanoid" id="A0A4S2N2F4"/>
<dbReference type="SUPFAM" id="SSF51556">
    <property type="entry name" value="Metallo-dependent hydrolases"/>
    <property type="match status" value="1"/>
</dbReference>
<dbReference type="PANTHER" id="PTHR46363">
    <property type="entry name" value="DEOXYRIBONUCLEASE TATDN2-RELATED"/>
    <property type="match status" value="1"/>
</dbReference>
<keyword evidence="3" id="KW-1185">Reference proteome</keyword>
<feature type="region of interest" description="Disordered" evidence="1">
    <location>
        <begin position="703"/>
        <end position="722"/>
    </location>
</feature>
<evidence type="ECO:0000313" key="3">
    <source>
        <dbReference type="Proteomes" id="UP000298138"/>
    </source>
</evidence>
<feature type="compositionally biased region" description="Polar residues" evidence="1">
    <location>
        <begin position="32"/>
        <end position="49"/>
    </location>
</feature>
<dbReference type="Proteomes" id="UP000298138">
    <property type="component" value="Unassembled WGS sequence"/>
</dbReference>
<accession>A0A4S2N2F4</accession>
<name>A0A4S2N2F4_9PEZI</name>
<sequence>MRLLHLPPRILLPHRPDSSLLLLRRLSQHSSGTISARENDPHTPNSVTAPSPSPSSKATHPRPQTTDTAVETPRIRFVEAIDYQAQGPDEIKRNPYRTVTSIETATATQAVNQKPPKHADPDQKPDQAVPVLPIRFVRATRHLWRDQEEVKRKLERIIPSSNAETTTEAIGQNAEDPTEKPRIRFVEAVNYSQQSAEDPAKRYPYRVVTVPPPEEPRIRFVEAVDHAEQSSDLTKRYPYRVVTVDAPEVSRIHSADNMDFNQQRHGEHRTVNPIQPMATFEAVNQKARETAVLTRAPERITPTTETVYPKAHEHDIRQAPKRTTTAETVNQKVPEPDLFKQPPSRAIPTTKNTKPKAQELDLSNREPFNIDSPSANLPNNQRRRISHTVGAHRLENISTAPYVDTYCHLGHTLHTLSTRAYPEKAWHISSPKRHALSRIDILARTLFPSNCKAVIDVHAVPPFDSLRYVRKTMLPGWPKDFRYYYAVGIHGEHAKAYTDELHQQILNVMESDPKHCIAWGPIGYNFEVVKEVKPGARRPIIQGILDQGKADWYSRNILSALSHKEILFQEEIFVKQLTAAVKLGKPVIIDARGPGAAKRLKRTLEDWMPTEHRFVLHCYSQGTEFAEWVTEKFPNAFIGINGNFGWKGIDGSGHVKGWIRKCRWGEKGSYGHKDPLPGPLQKIVFESCSPFFIPRGVYGGVIENSTPSDGKTTTTQPESPDGRRLVASHAGMIPYIARSLTRDIAYNLHDDELPADTDTVASSTGVVTLNRVLLISTYNVERAFGIEVLTAKQRRRVESWLHEAEEWRKGRYDRWLEKERKRLEEVRLKAIRMERRKSRRLVRRVDAARRWHEMKLAQAIENMKKVQREMEPVGEVRVGRKRPLRRVRMVRVETGVRKVGGGKRETGVGRTMAKRDAPVVRTVGKRETGLIRRVGGEKKKAWGMGLVRRVGAGKIMRRGSMLVRRVTGSRVKK</sequence>
<feature type="region of interest" description="Disordered" evidence="1">
    <location>
        <begin position="105"/>
        <end position="127"/>
    </location>
</feature>
<feature type="region of interest" description="Disordered" evidence="1">
    <location>
        <begin position="31"/>
        <end position="73"/>
    </location>
</feature>
<protein>
    <submittedName>
        <fullName evidence="2">Uncharacterized protein</fullName>
    </submittedName>
</protein>
<dbReference type="InterPro" id="IPR001130">
    <property type="entry name" value="TatD-like"/>
</dbReference>
<dbReference type="OrthoDB" id="6079689at2759"/>
<organism evidence="2 3">
    <name type="scientific">Ascodesmis nigricans</name>
    <dbReference type="NCBI Taxonomy" id="341454"/>
    <lineage>
        <taxon>Eukaryota</taxon>
        <taxon>Fungi</taxon>
        <taxon>Dikarya</taxon>
        <taxon>Ascomycota</taxon>
        <taxon>Pezizomycotina</taxon>
        <taxon>Pezizomycetes</taxon>
        <taxon>Pezizales</taxon>
        <taxon>Ascodesmidaceae</taxon>
        <taxon>Ascodesmis</taxon>
    </lineage>
</organism>
<dbReference type="PANTHER" id="PTHR46363:SF1">
    <property type="entry name" value="DEOXYRIBONUCLEASE TATDN2-RELATED"/>
    <property type="match status" value="1"/>
</dbReference>
<proteinExistence type="predicted"/>
<dbReference type="EMBL" id="ML220114">
    <property type="protein sequence ID" value="TGZ83281.1"/>
    <property type="molecule type" value="Genomic_DNA"/>
</dbReference>
<evidence type="ECO:0000313" key="2">
    <source>
        <dbReference type="EMBL" id="TGZ83281.1"/>
    </source>
</evidence>
<feature type="compositionally biased region" description="Polar residues" evidence="1">
    <location>
        <begin position="703"/>
        <end position="718"/>
    </location>
</feature>
<reference evidence="2 3" key="1">
    <citation type="submission" date="2019-04" db="EMBL/GenBank/DDBJ databases">
        <title>Comparative genomics and transcriptomics to analyze fruiting body development in filamentous ascomycetes.</title>
        <authorList>
            <consortium name="DOE Joint Genome Institute"/>
            <person name="Lutkenhaus R."/>
            <person name="Traeger S."/>
            <person name="Breuer J."/>
            <person name="Kuo A."/>
            <person name="Lipzen A."/>
            <person name="Pangilinan J."/>
            <person name="Dilworth D."/>
            <person name="Sandor L."/>
            <person name="Poggeler S."/>
            <person name="Barry K."/>
            <person name="Grigoriev I.V."/>
            <person name="Nowrousian M."/>
        </authorList>
    </citation>
    <scope>NUCLEOTIDE SEQUENCE [LARGE SCALE GENOMIC DNA]</scope>
    <source>
        <strain evidence="2 3">CBS 389.68</strain>
    </source>
</reference>